<dbReference type="SMART" id="SM00271">
    <property type="entry name" value="DnaJ"/>
    <property type="match status" value="1"/>
</dbReference>
<dbReference type="AlphaFoldDB" id="A0A5M8PFU8"/>
<dbReference type="PANTHER" id="PTHR44200">
    <property type="entry name" value="DNAJ HOMOLOG SUBFAMILY C MEMBER 7"/>
    <property type="match status" value="1"/>
</dbReference>
<keyword evidence="1" id="KW-0677">Repeat</keyword>
<feature type="compositionally biased region" description="Basic residues" evidence="5">
    <location>
        <begin position="67"/>
        <end position="76"/>
    </location>
</feature>
<dbReference type="SUPFAM" id="SSF48452">
    <property type="entry name" value="TPR-like"/>
    <property type="match status" value="2"/>
</dbReference>
<evidence type="ECO:0000259" key="6">
    <source>
        <dbReference type="PROSITE" id="PS50076"/>
    </source>
</evidence>
<feature type="compositionally biased region" description="Gly residues" evidence="5">
    <location>
        <begin position="659"/>
        <end position="672"/>
    </location>
</feature>
<dbReference type="EMBL" id="VXIT01000015">
    <property type="protein sequence ID" value="KAA6407796.1"/>
    <property type="molecule type" value="Genomic_DNA"/>
</dbReference>
<name>A0A5M8PFU8_9LECA</name>
<feature type="repeat" description="TPR" evidence="4">
    <location>
        <begin position="353"/>
        <end position="386"/>
    </location>
</feature>
<keyword evidence="3" id="KW-0143">Chaperone</keyword>
<feature type="compositionally biased region" description="Basic and acidic residues" evidence="5">
    <location>
        <begin position="77"/>
        <end position="95"/>
    </location>
</feature>
<evidence type="ECO:0000256" key="5">
    <source>
        <dbReference type="SAM" id="MobiDB-lite"/>
    </source>
</evidence>
<dbReference type="PROSITE" id="PS50005">
    <property type="entry name" value="TPR"/>
    <property type="match status" value="4"/>
</dbReference>
<feature type="repeat" description="TPR" evidence="4">
    <location>
        <begin position="399"/>
        <end position="432"/>
    </location>
</feature>
<dbReference type="Gene3D" id="1.25.40.10">
    <property type="entry name" value="Tetratricopeptide repeat domain"/>
    <property type="match status" value="1"/>
</dbReference>
<dbReference type="PROSITE" id="PS00636">
    <property type="entry name" value="DNAJ_1"/>
    <property type="match status" value="1"/>
</dbReference>
<feature type="compositionally biased region" description="Low complexity" evidence="5">
    <location>
        <begin position="1"/>
        <end position="15"/>
    </location>
</feature>
<dbReference type="Pfam" id="PF00515">
    <property type="entry name" value="TPR_1"/>
    <property type="match status" value="2"/>
</dbReference>
<dbReference type="OrthoDB" id="10250354at2759"/>
<dbReference type="Pfam" id="PF14559">
    <property type="entry name" value="TPR_19"/>
    <property type="match status" value="1"/>
</dbReference>
<dbReference type="SMART" id="SM00028">
    <property type="entry name" value="TPR"/>
    <property type="match status" value="7"/>
</dbReference>
<dbReference type="InterPro" id="IPR019734">
    <property type="entry name" value="TPR_rpt"/>
</dbReference>
<evidence type="ECO:0000256" key="4">
    <source>
        <dbReference type="PROSITE-ProRule" id="PRU00339"/>
    </source>
</evidence>
<dbReference type="PRINTS" id="PR00625">
    <property type="entry name" value="JDOMAIN"/>
</dbReference>
<feature type="compositionally biased region" description="Basic and acidic residues" evidence="5">
    <location>
        <begin position="45"/>
        <end position="56"/>
    </location>
</feature>
<feature type="compositionally biased region" description="Basic and acidic residues" evidence="5">
    <location>
        <begin position="17"/>
        <end position="28"/>
    </location>
</feature>
<comment type="caution">
    <text evidence="7">The sequence shown here is derived from an EMBL/GenBank/DDBJ whole genome shotgun (WGS) entry which is preliminary data.</text>
</comment>
<dbReference type="Gene3D" id="1.10.287.110">
    <property type="entry name" value="DnaJ domain"/>
    <property type="match status" value="1"/>
</dbReference>
<organism evidence="7 8">
    <name type="scientific">Lasallia pustulata</name>
    <dbReference type="NCBI Taxonomy" id="136370"/>
    <lineage>
        <taxon>Eukaryota</taxon>
        <taxon>Fungi</taxon>
        <taxon>Dikarya</taxon>
        <taxon>Ascomycota</taxon>
        <taxon>Pezizomycotina</taxon>
        <taxon>Lecanoromycetes</taxon>
        <taxon>OSLEUM clade</taxon>
        <taxon>Umbilicariomycetidae</taxon>
        <taxon>Umbilicariales</taxon>
        <taxon>Umbilicariaceae</taxon>
        <taxon>Lasallia</taxon>
    </lineage>
</organism>
<dbReference type="SUPFAM" id="SSF46565">
    <property type="entry name" value="Chaperone J-domain"/>
    <property type="match status" value="1"/>
</dbReference>
<evidence type="ECO:0000256" key="3">
    <source>
        <dbReference type="ARBA" id="ARBA00023186"/>
    </source>
</evidence>
<dbReference type="CDD" id="cd06257">
    <property type="entry name" value="DnaJ"/>
    <property type="match status" value="1"/>
</dbReference>
<evidence type="ECO:0000256" key="2">
    <source>
        <dbReference type="ARBA" id="ARBA00022803"/>
    </source>
</evidence>
<feature type="compositionally biased region" description="Pro residues" evidence="5">
    <location>
        <begin position="115"/>
        <end position="125"/>
    </location>
</feature>
<dbReference type="PROSITE" id="PS50076">
    <property type="entry name" value="DNAJ_2"/>
    <property type="match status" value="1"/>
</dbReference>
<sequence length="681" mass="73975">MVLSSFFSKSSSPKKTNSHDDTTKEHTRPALSSPRSSSKKSPTKATKDRELYRESRSPPAHSSRSYSKTHRTPRQHYPRDTHPLNLPPEERERRMSAMSMSDPPIPMDVDSDTPAPEPPSSPPNAPGTFPDMNGIDVANGTNSVGSPVPPPHRTPTSPPPLPKPTVDPEQFKAAGNKFFKAKDFDTAIKEYTKAIDADPQSSTYISNRAAALISANRFKEALEDAKRADELEPGNPKILHRLARIYTNLGRPSDALDVYSRIQPPASAKDKAPAVVMQMHVKQAEDALREGPTGSMVIHALDQAERGLGLGVDRPRKWKLMRGEAYLKMGNINALGDAQNMAMSILRSNNQDPEALVLRGRALYAQGDNDKAIQHFRSALSCDPDFKDAVKYLRMVQKLDRMKEDGNAAFKAGKYQQAVDLYKQALAIDPTNKGTNSKILQNKAQSLIRLKDYKSAIDDCDRALTLDPTYLKARKTKASALGKSGDWEAAVRDLKAIQETDPQDPTIAKDIRNAELELKKSKRKDYYKILGVENDAGENEIKKAYRKLAIVHHPDKNPDDEEAADRFKDIGEAYETLSDPQKRAKYDSGEDLVDPSEMFAQGGMGGFGGSAGGVQIDPEMLFHMMQNGGGMGGMGGAGGPSFSFSSGGAGGNSFGGGAGGNPFGGGSRGRGASGFPPGFSF</sequence>
<feature type="region of interest" description="Disordered" evidence="5">
    <location>
        <begin position="659"/>
        <end position="681"/>
    </location>
</feature>
<gene>
    <name evidence="7" type="ORF">FRX48_08147</name>
</gene>
<dbReference type="FunFam" id="1.25.40.10:FF:000097">
    <property type="entry name" value="DnaJ homolog subfamily C member 7 homolog"/>
    <property type="match status" value="1"/>
</dbReference>
<dbReference type="Proteomes" id="UP000324767">
    <property type="component" value="Unassembled WGS sequence"/>
</dbReference>
<evidence type="ECO:0000256" key="1">
    <source>
        <dbReference type="ARBA" id="ARBA00022737"/>
    </source>
</evidence>
<dbReference type="InterPro" id="IPR036869">
    <property type="entry name" value="J_dom_sf"/>
</dbReference>
<feature type="region of interest" description="Disordered" evidence="5">
    <location>
        <begin position="1"/>
        <end position="169"/>
    </location>
</feature>
<dbReference type="PANTHER" id="PTHR44200:SF1">
    <property type="entry name" value="DNAJ HOMOLOG SUBFAMILY C MEMBER 7"/>
    <property type="match status" value="1"/>
</dbReference>
<keyword evidence="2 4" id="KW-0802">TPR repeat</keyword>
<proteinExistence type="predicted"/>
<dbReference type="InterPro" id="IPR001623">
    <property type="entry name" value="DnaJ_domain"/>
</dbReference>
<dbReference type="FunFam" id="1.10.287.110:FF:000055">
    <property type="entry name" value="DnaJ subfamily C member 7"/>
    <property type="match status" value="1"/>
</dbReference>
<dbReference type="InterPro" id="IPR011990">
    <property type="entry name" value="TPR-like_helical_dom_sf"/>
</dbReference>
<dbReference type="Pfam" id="PF00226">
    <property type="entry name" value="DnaJ"/>
    <property type="match status" value="1"/>
</dbReference>
<feature type="repeat" description="TPR" evidence="4">
    <location>
        <begin position="168"/>
        <end position="201"/>
    </location>
</feature>
<accession>A0A5M8PFU8</accession>
<evidence type="ECO:0000313" key="7">
    <source>
        <dbReference type="EMBL" id="KAA6407796.1"/>
    </source>
</evidence>
<dbReference type="InterPro" id="IPR018253">
    <property type="entry name" value="DnaJ_domain_CS"/>
</dbReference>
<feature type="compositionally biased region" description="Pro residues" evidence="5">
    <location>
        <begin position="147"/>
        <end position="165"/>
    </location>
</feature>
<dbReference type="Pfam" id="PF13432">
    <property type="entry name" value="TPR_16"/>
    <property type="match status" value="1"/>
</dbReference>
<dbReference type="InterPro" id="IPR052758">
    <property type="entry name" value="SRC_co-chaperone"/>
</dbReference>
<feature type="repeat" description="TPR" evidence="4">
    <location>
        <begin position="437"/>
        <end position="470"/>
    </location>
</feature>
<feature type="domain" description="J" evidence="6">
    <location>
        <begin position="525"/>
        <end position="590"/>
    </location>
</feature>
<reference evidence="7 8" key="1">
    <citation type="submission" date="2019-09" db="EMBL/GenBank/DDBJ databases">
        <title>The hologenome of the rock-dwelling lichen Lasallia pustulata.</title>
        <authorList>
            <person name="Greshake Tzovaras B."/>
            <person name="Segers F."/>
            <person name="Bicker A."/>
            <person name="Dal Grande F."/>
            <person name="Otte J."/>
            <person name="Hankeln T."/>
            <person name="Schmitt I."/>
            <person name="Ebersberger I."/>
        </authorList>
    </citation>
    <scope>NUCLEOTIDE SEQUENCE [LARGE SCALE GENOMIC DNA]</scope>
    <source>
        <strain evidence="7">A1-1</strain>
    </source>
</reference>
<evidence type="ECO:0000313" key="8">
    <source>
        <dbReference type="Proteomes" id="UP000324767"/>
    </source>
</evidence>
<protein>
    <recommendedName>
        <fullName evidence="6">J domain-containing protein</fullName>
    </recommendedName>
</protein>